<proteinExistence type="predicted"/>
<dbReference type="EMBL" id="JBJQOH010000004">
    <property type="protein sequence ID" value="KAL3690096.1"/>
    <property type="molecule type" value="Genomic_DNA"/>
</dbReference>
<dbReference type="AlphaFoldDB" id="A0ABD3HGY2"/>
<dbReference type="InterPro" id="IPR003441">
    <property type="entry name" value="NAC-dom"/>
</dbReference>
<comment type="caution">
    <text evidence="11">The sequence shown here is derived from an EMBL/GenBank/DDBJ whole genome shotgun (WGS) entry which is preliminary data.</text>
</comment>
<dbReference type="Gene3D" id="3.40.50.1820">
    <property type="entry name" value="alpha/beta hydrolase"/>
    <property type="match status" value="1"/>
</dbReference>
<dbReference type="PANTHER" id="PTHR48182">
    <property type="entry name" value="PROTEIN SERAC1"/>
    <property type="match status" value="1"/>
</dbReference>
<evidence type="ECO:0000256" key="6">
    <source>
        <dbReference type="ARBA" id="ARBA00023128"/>
    </source>
</evidence>
<dbReference type="SUPFAM" id="SSF101941">
    <property type="entry name" value="NAC domain"/>
    <property type="match status" value="2"/>
</dbReference>
<keyword evidence="7" id="KW-0472">Membrane</keyword>
<evidence type="ECO:0000259" key="10">
    <source>
        <dbReference type="PROSITE" id="PS51005"/>
    </source>
</evidence>
<dbReference type="GO" id="GO:0005739">
    <property type="term" value="C:mitochondrion"/>
    <property type="evidence" value="ECO:0007669"/>
    <property type="project" value="UniProtKB-SubCell"/>
</dbReference>
<dbReference type="InterPro" id="IPR029058">
    <property type="entry name" value="AB_hydrolase_fold"/>
</dbReference>
<keyword evidence="9" id="KW-0539">Nucleus</keyword>
<dbReference type="InterPro" id="IPR052374">
    <property type="entry name" value="SERAC1"/>
</dbReference>
<evidence type="ECO:0000256" key="8">
    <source>
        <dbReference type="ARBA" id="ARBA00023163"/>
    </source>
</evidence>
<evidence type="ECO:0000256" key="5">
    <source>
        <dbReference type="ARBA" id="ARBA00023015"/>
    </source>
</evidence>
<sequence>MKYPTGGRKNQATNAGYWKAKAKDKEVMNAGNQLVGIKRTLRYFFGRAPHGERTDWVMHEYRLEGKCTNSQSSAGVKVFQNITPDFEIDYPEYTPSETPRSWRDIDNAKVLRQDSVWYFYSYRNMKYPTGGRAIRTTNAGYWKATGKDKEVMNAENQLLAMKKTLVFYEDRAPGGVKTDWIMHEYRLERKCTSVTAPQTTEISEFLDSLFIDPPTEETTEISEFLDSLFIDPPTEENPTEEEDLKAWEDLSWGEDLYWGDLPTKDNWTDDSSSKVTLRSDALAWLDNWTDDSSSKVTLRSDALALGFKGFDTTFESRRILVILFQSSQAGGSDEIIFFHHEGMALLFGVGLPFSKVVLKSDGRITVYELGETKWTQLWKSSGEQMGSLILIDGKSRKGVFHGEDGLNTAFMEESISCPKQSLNFSPQQDSLSPFLSFLGLIRLKSSVGSVGAMSSGAVPTEMTPSVDKLNETGGRVAADLEFEKETKNTQKEVTIEIHLDPYTSTCEGSSSPELMSHRVEPVLRLTFFKESRKGGQILKRFSTAMEFLFFMRGELKSDRDRFGWYHDELQLSFRCLLRNAVTVDTKGVERSCEVIRGHDKSTSATKTPSDRNKHVYEGATSGGLKTVSTDNSSDETEDAATGFAMKLQGGPGEIGCLASIADDYDIWDQKGRRDAFFFSGRMADTLLRVDGDWRIWSDGLCRYELMGMRNFIMKFTGTPPNAVGWKSVGNTKGRQDYEVKVVQNICKVFEIDHSFSFFENLRSWDEWHVAHNAVAPMPISDIIDTVSDSSSGSPENRESGSVTQLAETIAQTPEHAVNSGCRAHPTGSTPEVTYMLEVLGDANRTALPSTTVSDMAHVLQVTTEHLNGARVATQLNDYMYELYKPAEEPDMEIILVHGLKLGDTDNLHLSTWISEDRGTYHVWPKTWLAQDFSHARVLSVTYDSHLYQTADQGRIDLHNTAESLMNSLFLEVGEESCRPLILVGYSFGGILIKQLCLHASQKKGSRHYGSKFESFMKRIRAIYFMGTPHRGMINPGFGTAIQENASPLFKDVELLNKTLARLHETFDLLRESYDWQVSGIGETNETRWGILQTVLVMEASARYGEPFTAVQADHISLSKPAAKTSIVYRQLEELIKQAYNSKVNF</sequence>
<dbReference type="Gene3D" id="2.170.150.80">
    <property type="entry name" value="NAC domain"/>
    <property type="match status" value="2"/>
</dbReference>
<dbReference type="Pfam" id="PF02365">
    <property type="entry name" value="NAM"/>
    <property type="match status" value="2"/>
</dbReference>
<evidence type="ECO:0000256" key="2">
    <source>
        <dbReference type="ARBA" id="ARBA00004240"/>
    </source>
</evidence>
<evidence type="ECO:0000256" key="4">
    <source>
        <dbReference type="ARBA" id="ARBA00022824"/>
    </source>
</evidence>
<dbReference type="PANTHER" id="PTHR48182:SF2">
    <property type="entry name" value="PROTEIN SERAC1"/>
    <property type="match status" value="1"/>
</dbReference>
<organism evidence="11 12">
    <name type="scientific">Riccia sorocarpa</name>
    <dbReference type="NCBI Taxonomy" id="122646"/>
    <lineage>
        <taxon>Eukaryota</taxon>
        <taxon>Viridiplantae</taxon>
        <taxon>Streptophyta</taxon>
        <taxon>Embryophyta</taxon>
        <taxon>Marchantiophyta</taxon>
        <taxon>Marchantiopsida</taxon>
        <taxon>Marchantiidae</taxon>
        <taxon>Marchantiales</taxon>
        <taxon>Ricciaceae</taxon>
        <taxon>Riccia</taxon>
    </lineage>
</organism>
<keyword evidence="8" id="KW-0804">Transcription</keyword>
<feature type="domain" description="NAC" evidence="10">
    <location>
        <begin position="45"/>
        <end position="212"/>
    </location>
</feature>
<keyword evidence="12" id="KW-1185">Reference proteome</keyword>
<keyword evidence="4" id="KW-0256">Endoplasmic reticulum</keyword>
<evidence type="ECO:0000256" key="7">
    <source>
        <dbReference type="ARBA" id="ARBA00023136"/>
    </source>
</evidence>
<evidence type="ECO:0000256" key="9">
    <source>
        <dbReference type="ARBA" id="ARBA00023242"/>
    </source>
</evidence>
<dbReference type="SUPFAM" id="SSF53474">
    <property type="entry name" value="alpha/beta-Hydrolases"/>
    <property type="match status" value="1"/>
</dbReference>
<evidence type="ECO:0000256" key="3">
    <source>
        <dbReference type="ARBA" id="ARBA00004370"/>
    </source>
</evidence>
<gene>
    <name evidence="11" type="ORF">R1sor_016405</name>
</gene>
<dbReference type="Proteomes" id="UP001633002">
    <property type="component" value="Unassembled WGS sequence"/>
</dbReference>
<evidence type="ECO:0000313" key="11">
    <source>
        <dbReference type="EMBL" id="KAL3690096.1"/>
    </source>
</evidence>
<keyword evidence="5" id="KW-0805">Transcription regulation</keyword>
<name>A0ABD3HGY2_9MARC</name>
<dbReference type="GO" id="GO:0005783">
    <property type="term" value="C:endoplasmic reticulum"/>
    <property type="evidence" value="ECO:0007669"/>
    <property type="project" value="UniProtKB-SubCell"/>
</dbReference>
<dbReference type="InterPro" id="IPR036093">
    <property type="entry name" value="NAC_dom_sf"/>
</dbReference>
<protein>
    <recommendedName>
        <fullName evidence="10">NAC domain-containing protein</fullName>
    </recommendedName>
</protein>
<evidence type="ECO:0000313" key="12">
    <source>
        <dbReference type="Proteomes" id="UP001633002"/>
    </source>
</evidence>
<dbReference type="GO" id="GO:0016020">
    <property type="term" value="C:membrane"/>
    <property type="evidence" value="ECO:0007669"/>
    <property type="project" value="UniProtKB-SubCell"/>
</dbReference>
<accession>A0ABD3HGY2</accession>
<comment type="subcellular location">
    <subcellularLocation>
        <location evidence="2">Endoplasmic reticulum</location>
    </subcellularLocation>
    <subcellularLocation>
        <location evidence="3">Membrane</location>
    </subcellularLocation>
    <subcellularLocation>
        <location evidence="1">Mitochondrion</location>
    </subcellularLocation>
</comment>
<reference evidence="11 12" key="1">
    <citation type="submission" date="2024-09" db="EMBL/GenBank/DDBJ databases">
        <title>Chromosome-scale assembly of Riccia sorocarpa.</title>
        <authorList>
            <person name="Paukszto L."/>
        </authorList>
    </citation>
    <scope>NUCLEOTIDE SEQUENCE [LARGE SCALE GENOMIC DNA]</scope>
    <source>
        <strain evidence="11">LP-2024</strain>
        <tissue evidence="11">Aerial parts of the thallus</tissue>
    </source>
</reference>
<dbReference type="PROSITE" id="PS51005">
    <property type="entry name" value="NAC"/>
    <property type="match status" value="1"/>
</dbReference>
<evidence type="ECO:0000256" key="1">
    <source>
        <dbReference type="ARBA" id="ARBA00004173"/>
    </source>
</evidence>
<keyword evidence="6" id="KW-0496">Mitochondrion</keyword>